<gene>
    <name evidence="1" type="ORF">Fri1_21</name>
</gene>
<sequence length="432" mass="48375">MSDREPIDRNVLHALSDKRRFDLLYTSVPKDMLDANTVRLLDWFGVYFKEYPEHQYVDWSAFDTLVKLKGNMTKEQITAMAALTTLLRKPVSDDIIKNTCDQLEVLRYEGEVGMILKRFQSGEEIDLASELEVATQTHKQRVTTQVEALWCDTDIAELIDLSADDSGYKFDCLPDVICDDLKGVTAGKNIALAMPTNAGKTSLFCAIAKSFAVQHKDLVEAGEVEFQPILYLINEGTAEDIMPRVYSTVLGVDSSKLFEMRKELGGDGLREAYKKVVGRIDAIRLVNIHGATTADVNKLISKHKPFCVITDMTGRIRCVGAQAANDVQQLETVWDTMRQFAAIHKMIHIGSIQVSAEGMDMLFPPLSALQNSKTGVQTTLDLAIFGGAWMQPTEDIEYQRGISTPKNKLKRAGKKSYLKAETFFNPDLNTWK</sequence>
<keyword evidence="1" id="KW-0547">Nucleotide-binding</keyword>
<evidence type="ECO:0000313" key="1">
    <source>
        <dbReference type="EMBL" id="AKQ06826.1"/>
    </source>
</evidence>
<dbReference type="RefSeq" id="YP_009203027.1">
    <property type="nucleotide sequence ID" value="NC_028848.1"/>
</dbReference>
<keyword evidence="2" id="KW-1185">Reference proteome</keyword>
<dbReference type="SUPFAM" id="SSF52540">
    <property type="entry name" value="P-loop containing nucleoside triphosphate hydrolases"/>
    <property type="match status" value="1"/>
</dbReference>
<dbReference type="GeneID" id="26630015"/>
<proteinExistence type="predicted"/>
<name>A0A0H4U041_9CAUD</name>
<dbReference type="OrthoDB" id="8207at10239"/>
<keyword evidence="1" id="KW-0347">Helicase</keyword>
<dbReference type="EMBL" id="KR149290">
    <property type="protein sequence ID" value="AKQ06826.1"/>
    <property type="molecule type" value="Genomic_DNA"/>
</dbReference>
<dbReference type="Proteomes" id="UP000201630">
    <property type="component" value="Segment"/>
</dbReference>
<organism evidence="1 2">
    <name type="scientific">Acinetobacter phage Fri1</name>
    <dbReference type="NCBI Taxonomy" id="1647373"/>
    <lineage>
        <taxon>Viruses</taxon>
        <taxon>Duplodnaviria</taxon>
        <taxon>Heunggongvirae</taxon>
        <taxon>Uroviricota</taxon>
        <taxon>Caudoviricetes</taxon>
        <taxon>Autographivirales</taxon>
        <taxon>Autoscriptoviridae</taxon>
        <taxon>Beijerinckvirinae</taxon>
        <taxon>Friunavirus</taxon>
        <taxon>Friunavirus Fri1</taxon>
    </lineage>
</organism>
<dbReference type="KEGG" id="vg:26630015"/>
<evidence type="ECO:0000313" key="2">
    <source>
        <dbReference type="Proteomes" id="UP000201630"/>
    </source>
</evidence>
<accession>A0A0H4U041</accession>
<dbReference type="InterPro" id="IPR027417">
    <property type="entry name" value="P-loop_NTPase"/>
</dbReference>
<dbReference type="Gene3D" id="3.40.50.300">
    <property type="entry name" value="P-loop containing nucleotide triphosphate hydrolases"/>
    <property type="match status" value="1"/>
</dbReference>
<keyword evidence="1" id="KW-0378">Hydrolase</keyword>
<dbReference type="GO" id="GO:0004386">
    <property type="term" value="F:helicase activity"/>
    <property type="evidence" value="ECO:0007669"/>
    <property type="project" value="UniProtKB-KW"/>
</dbReference>
<keyword evidence="1" id="KW-0067">ATP-binding</keyword>
<reference evidence="1 2" key="1">
    <citation type="submission" date="2015-04" db="EMBL/GenBank/DDBJ databases">
        <authorList>
            <person name="Shneider M.M."/>
            <person name="Klumpp J."/>
            <person name="Miroshnikov K.A."/>
            <person name="Leiman P.G."/>
        </authorList>
    </citation>
    <scope>NUCLEOTIDE SEQUENCE [LARGE SCALE GENOMIC DNA]</scope>
</reference>
<protein>
    <submittedName>
        <fullName evidence="1">Putative DNA helicase</fullName>
    </submittedName>
</protein>